<dbReference type="GO" id="GO:0006355">
    <property type="term" value="P:regulation of DNA-templated transcription"/>
    <property type="evidence" value="ECO:0007669"/>
    <property type="project" value="InterPro"/>
</dbReference>
<evidence type="ECO:0000313" key="5">
    <source>
        <dbReference type="Proteomes" id="UP000468581"/>
    </source>
</evidence>
<dbReference type="SUPFAM" id="SSF48452">
    <property type="entry name" value="TPR-like"/>
    <property type="match status" value="2"/>
</dbReference>
<name>A0A6P0UJH8_9FLAO</name>
<dbReference type="GO" id="GO:0003677">
    <property type="term" value="F:DNA binding"/>
    <property type="evidence" value="ECO:0007669"/>
    <property type="project" value="InterPro"/>
</dbReference>
<gene>
    <name evidence="4" type="ORF">GWK08_01370</name>
</gene>
<sequence length="634" mass="74019">MFIFVRFYDSKKWQINTLRLSYSLIFILFIQYGSVYAQTKIDSLIVRLEQTSSKADRLSVLDTLTKQMIRANDSKQLEYLNEYVELAKELDEYDLAASKSRFIIQQYIYRGDTDRALSIIEEMLGYRKRYKKESSKAHLLLKRGGVYFSLVDYRKAATDYAEAASLFMKSKDSIFAADAHFFSGQTHSNLGEFVDAITNFEKAYLLYGLLNDTDYMLHVGNELHLIYRRNGLDKEADKKLEEVLKESKEKKFFSSIVNIHLNMASDDLYNNRLEGVKIRLDSAKVDIPKIKNPHIKTRYEYQIEAFYVSYYLKKGDLDAAGRHFETMLENEKKIGIKNIVIEVINIKALYYKETGNITEALKTLETFKEQTKASNNHHRLIAEKLFADLYREEGEFKKADEHLQIYTRLKDSLNRVTTQNAYAFHQSRFETARKEETILEQNGEISQLKKDQKVVKARRNALLVVLFLVILVGFGLWWRVNNKRKELRSQLNQNIKDLKTFAQQLLQKSKEHEALNNELLHLKQEAGEKESINKLMDLASSKILTTDDWYKFKQKFTMVYPLFFSRIKSQGYQLTKSEERLVSLEKIGLNSNEIANMLGISFDSVVMSRYRLRKKLNAPKDIPIVDFLEGVSKV</sequence>
<evidence type="ECO:0000256" key="1">
    <source>
        <dbReference type="SAM" id="Coils"/>
    </source>
</evidence>
<dbReference type="Proteomes" id="UP000468581">
    <property type="component" value="Unassembled WGS sequence"/>
</dbReference>
<dbReference type="InterPro" id="IPR016032">
    <property type="entry name" value="Sig_transdc_resp-reg_C-effctor"/>
</dbReference>
<dbReference type="PROSITE" id="PS00622">
    <property type="entry name" value="HTH_LUXR_1"/>
    <property type="match status" value="1"/>
</dbReference>
<evidence type="ECO:0000256" key="2">
    <source>
        <dbReference type="SAM" id="Phobius"/>
    </source>
</evidence>
<feature type="domain" description="HTH luxR-type" evidence="3">
    <location>
        <begin position="588"/>
        <end position="615"/>
    </location>
</feature>
<reference evidence="4 5" key="1">
    <citation type="submission" date="2020-01" db="EMBL/GenBank/DDBJ databases">
        <title>Leptobacterium flavescens.</title>
        <authorList>
            <person name="Wang G."/>
        </authorList>
    </citation>
    <scope>NUCLEOTIDE SEQUENCE [LARGE SCALE GENOMIC DNA]</scope>
    <source>
        <strain evidence="4 5">KCTC 22160</strain>
    </source>
</reference>
<keyword evidence="2" id="KW-0812">Transmembrane</keyword>
<evidence type="ECO:0000313" key="4">
    <source>
        <dbReference type="EMBL" id="NER12078.1"/>
    </source>
</evidence>
<accession>A0A6P0UJH8</accession>
<dbReference type="PANTHER" id="PTHR10098">
    <property type="entry name" value="RAPSYN-RELATED"/>
    <property type="match status" value="1"/>
</dbReference>
<keyword evidence="2" id="KW-1133">Transmembrane helix</keyword>
<dbReference type="Gene3D" id="1.25.40.10">
    <property type="entry name" value="Tetratricopeptide repeat domain"/>
    <property type="match status" value="2"/>
</dbReference>
<dbReference type="AlphaFoldDB" id="A0A6P0UJH8"/>
<keyword evidence="2" id="KW-0472">Membrane</keyword>
<dbReference type="RefSeq" id="WP_163605116.1">
    <property type="nucleotide sequence ID" value="NZ_JAABOO010000001.1"/>
</dbReference>
<dbReference type="InterPro" id="IPR011990">
    <property type="entry name" value="TPR-like_helical_dom_sf"/>
</dbReference>
<proteinExistence type="predicted"/>
<evidence type="ECO:0000259" key="3">
    <source>
        <dbReference type="PROSITE" id="PS00622"/>
    </source>
</evidence>
<dbReference type="InterPro" id="IPR000792">
    <property type="entry name" value="Tscrpt_reg_LuxR_C"/>
</dbReference>
<keyword evidence="1" id="KW-0175">Coiled coil</keyword>
<keyword evidence="5" id="KW-1185">Reference proteome</keyword>
<organism evidence="4 5">
    <name type="scientific">Leptobacterium flavescens</name>
    <dbReference type="NCBI Taxonomy" id="472055"/>
    <lineage>
        <taxon>Bacteria</taxon>
        <taxon>Pseudomonadati</taxon>
        <taxon>Bacteroidota</taxon>
        <taxon>Flavobacteriia</taxon>
        <taxon>Flavobacteriales</taxon>
        <taxon>Flavobacteriaceae</taxon>
        <taxon>Leptobacterium</taxon>
    </lineage>
</organism>
<comment type="caution">
    <text evidence="4">The sequence shown here is derived from an EMBL/GenBank/DDBJ whole genome shotgun (WGS) entry which is preliminary data.</text>
</comment>
<feature type="transmembrane region" description="Helical" evidence="2">
    <location>
        <begin position="20"/>
        <end position="37"/>
    </location>
</feature>
<dbReference type="EMBL" id="JAABOO010000001">
    <property type="protein sequence ID" value="NER12078.1"/>
    <property type="molecule type" value="Genomic_DNA"/>
</dbReference>
<dbReference type="SUPFAM" id="SSF46894">
    <property type="entry name" value="C-terminal effector domain of the bipartite response regulators"/>
    <property type="match status" value="1"/>
</dbReference>
<feature type="coiled-coil region" evidence="1">
    <location>
        <begin position="488"/>
        <end position="525"/>
    </location>
</feature>
<feature type="transmembrane region" description="Helical" evidence="2">
    <location>
        <begin position="461"/>
        <end position="480"/>
    </location>
</feature>
<protein>
    <recommendedName>
        <fullName evidence="3">HTH luxR-type domain-containing protein</fullName>
    </recommendedName>
</protein>